<dbReference type="EMBL" id="CP003137">
    <property type="protein sequence ID" value="AEV94519.1"/>
    <property type="molecule type" value="Genomic_DNA"/>
</dbReference>
<dbReference type="InterPro" id="IPR006998">
    <property type="entry name" value="DltD"/>
</dbReference>
<dbReference type="PANTHER" id="PTHR40039:SF1">
    <property type="entry name" value="PROTEIN DLTD"/>
    <property type="match status" value="1"/>
</dbReference>
<dbReference type="PANTHER" id="PTHR40039">
    <property type="entry name" value="PROTEIN DLTD"/>
    <property type="match status" value="1"/>
</dbReference>
<sequence>MAKRLWMIFGPIVVAALVLAALLFSPFKIDGISSKTERQAATSLSPNVFKGQEIKQRSLSSGYYVPFFGSSELSRFDLAHPSVLAEKYNRNYRPFLLGAPGTQSLTQYFQMQSISSDMKNRKAVFVISPQWFVKQGTNPKYFQFYFSAMQATSFIYQNHKSTPASRYAAKRLVALEGPTLNARLKDALIKMGQGKPISSEDKTYFEYYSRLLRHEDQLFSGIRLGNNVGTIDKQEAKLPNNDNSKEVQEAVNKEAKAETTNNPFKIKNSFYSKRLKNNIGRKIKPGFEKNYDYTESPEFADFQLVLDQFNRQNTNVMFIIPPINERWAKYAGLSMNMIREFDKKINYQLKEQGFTNVVDLTKDGSKPYFMEDTIHIGWNGWLAVDKKVKPFLEKKQKEPKYHIEDRFLSKDWQYLNPNDISSFKK</sequence>
<keyword evidence="1" id="KW-1003">Cell membrane</keyword>
<dbReference type="NCBIfam" id="TIGR04092">
    <property type="entry name" value="LTA_DltD"/>
    <property type="match status" value="1"/>
</dbReference>
<accession>G8PA80</accession>
<dbReference type="PATRIC" id="fig|701521.8.peg.186"/>
<dbReference type="GO" id="GO:0070395">
    <property type="term" value="P:lipoteichoic acid biosynthetic process"/>
    <property type="evidence" value="ECO:0007669"/>
    <property type="project" value="UniProtKB-UniRule"/>
</dbReference>
<proteinExistence type="inferred from homology"/>
<keyword evidence="1" id="KW-0472">Membrane</keyword>
<dbReference type="KEGG" id="pce:PECL_196"/>
<gene>
    <name evidence="2" type="primary">dltD</name>
    <name evidence="2" type="ordered locus">PECL_196</name>
</gene>
<evidence type="ECO:0000256" key="1">
    <source>
        <dbReference type="PIRNR" id="PIRNR021438"/>
    </source>
</evidence>
<protein>
    <recommendedName>
        <fullName evidence="1">Protein DltD</fullName>
    </recommendedName>
</protein>
<dbReference type="eggNOG" id="COG3966">
    <property type="taxonomic scope" value="Bacteria"/>
</dbReference>
<dbReference type="HOGENOM" id="CLU_050505_0_0_9"/>
<dbReference type="Pfam" id="PF04914">
    <property type="entry name" value="DltD"/>
    <property type="match status" value="1"/>
</dbReference>
<dbReference type="RefSeq" id="WP_014214717.1">
    <property type="nucleotide sequence ID" value="NC_016605.1"/>
</dbReference>
<dbReference type="Proteomes" id="UP000005444">
    <property type="component" value="Chromosome"/>
</dbReference>
<comment type="pathway">
    <text evidence="1">Cell wall biogenesis; lipoteichoic acid biosynthesis.</text>
</comment>
<dbReference type="InterPro" id="IPR023896">
    <property type="entry name" value="LTA_DltD"/>
</dbReference>
<dbReference type="AlphaFoldDB" id="G8PA80"/>
<comment type="similarity">
    <text evidence="1">Belongs to the DltD family.</text>
</comment>
<evidence type="ECO:0000313" key="3">
    <source>
        <dbReference type="Proteomes" id="UP000005444"/>
    </source>
</evidence>
<dbReference type="PIRSF" id="PIRSF021438">
    <property type="entry name" value="DltD"/>
    <property type="match status" value="1"/>
</dbReference>
<reference evidence="2 3" key="1">
    <citation type="journal article" date="2012" name="J. Bacteriol.">
        <title>Complete Genome Sequence of the Beer Spoilage Organism Pediococcus claussenii ATCC BAA-344T.</title>
        <authorList>
            <person name="Pittet V."/>
            <person name="Abegunde T."/>
            <person name="Marfleet T."/>
            <person name="Haakensen M."/>
            <person name="Morrow K."/>
            <person name="Jayaprakash T."/>
            <person name="Schroeder K."/>
            <person name="Trost B."/>
            <person name="Byrns S."/>
            <person name="Bergsveinson J."/>
            <person name="Kusalik A."/>
            <person name="Ziola B."/>
        </authorList>
    </citation>
    <scope>NUCLEOTIDE SEQUENCE [LARGE SCALE GENOMIC DNA]</scope>
    <source>
        <strain evidence="2 3">ATCC BAA-344</strain>
    </source>
</reference>
<dbReference type="GO" id="GO:0005886">
    <property type="term" value="C:plasma membrane"/>
    <property type="evidence" value="ECO:0007669"/>
    <property type="project" value="UniProtKB-UniRule"/>
</dbReference>
<dbReference type="STRING" id="701521.PECL_196"/>
<dbReference type="UniPathway" id="UPA00556"/>
<keyword evidence="3" id="KW-1185">Reference proteome</keyword>
<evidence type="ECO:0000313" key="2">
    <source>
        <dbReference type="EMBL" id="AEV94519.1"/>
    </source>
</evidence>
<name>G8PA80_PEDCP</name>
<organism evidence="2 3">
    <name type="scientific">Pediococcus claussenii (strain ATCC BAA-344 / DSM 14800 / JCM 18046 / KCTC 3811 / LMG 21948 / P06)</name>
    <dbReference type="NCBI Taxonomy" id="701521"/>
    <lineage>
        <taxon>Bacteria</taxon>
        <taxon>Bacillati</taxon>
        <taxon>Bacillota</taxon>
        <taxon>Bacilli</taxon>
        <taxon>Lactobacillales</taxon>
        <taxon>Lactobacillaceae</taxon>
        <taxon>Pediococcus</taxon>
    </lineage>
</organism>